<dbReference type="GO" id="GO:0005789">
    <property type="term" value="C:endoplasmic reticulum membrane"/>
    <property type="evidence" value="ECO:0007669"/>
    <property type="project" value="UniProtKB-SubCell"/>
</dbReference>
<dbReference type="Gene3D" id="1.10.630.10">
    <property type="entry name" value="Cytochrome P450"/>
    <property type="match status" value="1"/>
</dbReference>
<keyword evidence="7" id="KW-0408">Iron</keyword>
<dbReference type="SUPFAM" id="SSF48264">
    <property type="entry name" value="Cytochrome P450"/>
    <property type="match status" value="1"/>
</dbReference>
<dbReference type="GO" id="GO:0004497">
    <property type="term" value="F:monooxygenase activity"/>
    <property type="evidence" value="ECO:0007669"/>
    <property type="project" value="InterPro"/>
</dbReference>
<dbReference type="InterPro" id="IPR001128">
    <property type="entry name" value="Cyt_P450"/>
</dbReference>
<dbReference type="PANTHER" id="PTHR24306:SF7">
    <property type="entry name" value="AHBB"/>
    <property type="match status" value="1"/>
</dbReference>
<evidence type="ECO:0000256" key="3">
    <source>
        <dbReference type="ARBA" id="ARBA00010617"/>
    </source>
</evidence>
<dbReference type="GO" id="GO:0005506">
    <property type="term" value="F:iron ion binding"/>
    <property type="evidence" value="ECO:0007669"/>
    <property type="project" value="InterPro"/>
</dbReference>
<dbReference type="RefSeq" id="XP_046077259.1">
    <property type="nucleotide sequence ID" value="XM_046210451.1"/>
</dbReference>
<organism evidence="9 10">
    <name type="scientific">Talaromyces proteolyticus</name>
    <dbReference type="NCBI Taxonomy" id="1131652"/>
    <lineage>
        <taxon>Eukaryota</taxon>
        <taxon>Fungi</taxon>
        <taxon>Dikarya</taxon>
        <taxon>Ascomycota</taxon>
        <taxon>Pezizomycotina</taxon>
        <taxon>Eurotiomycetes</taxon>
        <taxon>Eurotiomycetidae</taxon>
        <taxon>Eurotiales</taxon>
        <taxon>Trichocomaceae</taxon>
        <taxon>Talaromyces</taxon>
        <taxon>Talaromyces sect. Bacilispori</taxon>
    </lineage>
</organism>
<keyword evidence="6" id="KW-0560">Oxidoreductase</keyword>
<dbReference type="Pfam" id="PF00067">
    <property type="entry name" value="p450"/>
    <property type="match status" value="1"/>
</dbReference>
<comment type="caution">
    <text evidence="9">The sequence shown here is derived from an EMBL/GenBank/DDBJ whole genome shotgun (WGS) entry which is preliminary data.</text>
</comment>
<evidence type="ECO:0000256" key="5">
    <source>
        <dbReference type="ARBA" id="ARBA00022723"/>
    </source>
</evidence>
<gene>
    <name evidence="9" type="ORF">BGW36DRAFT_286810</name>
</gene>
<comment type="similarity">
    <text evidence="3">Belongs to the cytochrome P450 family.</text>
</comment>
<comment type="cofactor">
    <cofactor evidence="1">
        <name>heme</name>
        <dbReference type="ChEBI" id="CHEBI:30413"/>
    </cofactor>
</comment>
<evidence type="ECO:0000256" key="4">
    <source>
        <dbReference type="ARBA" id="ARBA00022516"/>
    </source>
</evidence>
<keyword evidence="8" id="KW-0472">Membrane</keyword>
<dbReference type="AlphaFoldDB" id="A0AAD4Q5J7"/>
<dbReference type="InterPro" id="IPR002403">
    <property type="entry name" value="Cyt_P450_E_grp-IV"/>
</dbReference>
<dbReference type="PRINTS" id="PR00465">
    <property type="entry name" value="EP450IV"/>
</dbReference>
<keyword evidence="4" id="KW-0443">Lipid metabolism</keyword>
<keyword evidence="4" id="KW-0444">Lipid biosynthesis</keyword>
<reference evidence="9" key="1">
    <citation type="submission" date="2021-12" db="EMBL/GenBank/DDBJ databases">
        <title>Convergent genome expansion in fungi linked to evolution of root-endophyte symbiosis.</title>
        <authorList>
            <consortium name="DOE Joint Genome Institute"/>
            <person name="Ke Y.-H."/>
            <person name="Bonito G."/>
            <person name="Liao H.-L."/>
            <person name="Looney B."/>
            <person name="Rojas-Flechas A."/>
            <person name="Nash J."/>
            <person name="Hameed K."/>
            <person name="Schadt C."/>
            <person name="Martin F."/>
            <person name="Crous P.W."/>
            <person name="Miettinen O."/>
            <person name="Magnuson J.K."/>
            <person name="Labbe J."/>
            <person name="Jacobson D."/>
            <person name="Doktycz M.J."/>
            <person name="Veneault-Fourrey C."/>
            <person name="Kuo A."/>
            <person name="Mondo S."/>
            <person name="Calhoun S."/>
            <person name="Riley R."/>
            <person name="Ohm R."/>
            <person name="LaButti K."/>
            <person name="Andreopoulos B."/>
            <person name="Pangilinan J."/>
            <person name="Nolan M."/>
            <person name="Tritt A."/>
            <person name="Clum A."/>
            <person name="Lipzen A."/>
            <person name="Daum C."/>
            <person name="Barry K."/>
            <person name="Grigoriev I.V."/>
            <person name="Vilgalys R."/>
        </authorList>
    </citation>
    <scope>NUCLEOTIDE SEQUENCE</scope>
    <source>
        <strain evidence="9">PMI_201</strain>
    </source>
</reference>
<keyword evidence="5" id="KW-0479">Metal-binding</keyword>
<dbReference type="PANTHER" id="PTHR24306">
    <property type="match status" value="1"/>
</dbReference>
<keyword evidence="10" id="KW-1185">Reference proteome</keyword>
<evidence type="ECO:0000256" key="1">
    <source>
        <dbReference type="ARBA" id="ARBA00001971"/>
    </source>
</evidence>
<dbReference type="GO" id="GO:0016705">
    <property type="term" value="F:oxidoreductase activity, acting on paired donors, with incorporation or reduction of molecular oxygen"/>
    <property type="evidence" value="ECO:0007669"/>
    <property type="project" value="InterPro"/>
</dbReference>
<feature type="transmembrane region" description="Helical" evidence="8">
    <location>
        <begin position="57"/>
        <end position="78"/>
    </location>
</feature>
<comment type="subcellular location">
    <subcellularLocation>
        <location evidence="2">Endoplasmic reticulum membrane</location>
        <topology evidence="2">Single-pass membrane protein</topology>
    </subcellularLocation>
</comment>
<dbReference type="Proteomes" id="UP001201262">
    <property type="component" value="Unassembled WGS sequence"/>
</dbReference>
<keyword evidence="8" id="KW-1133">Transmembrane helix</keyword>
<keyword evidence="8" id="KW-0812">Transmembrane</keyword>
<name>A0AAD4Q5J7_9EURO</name>
<protein>
    <submittedName>
        <fullName evidence="9">Cytochrome P450</fullName>
    </submittedName>
</protein>
<proteinExistence type="inferred from homology"/>
<feature type="transmembrane region" description="Helical" evidence="8">
    <location>
        <begin position="17"/>
        <end position="36"/>
    </location>
</feature>
<evidence type="ECO:0000313" key="10">
    <source>
        <dbReference type="Proteomes" id="UP001201262"/>
    </source>
</evidence>
<evidence type="ECO:0000256" key="6">
    <source>
        <dbReference type="ARBA" id="ARBA00023002"/>
    </source>
</evidence>
<dbReference type="GO" id="GO:0020037">
    <property type="term" value="F:heme binding"/>
    <property type="evidence" value="ECO:0007669"/>
    <property type="project" value="InterPro"/>
</dbReference>
<dbReference type="GeneID" id="70240738"/>
<evidence type="ECO:0000313" key="9">
    <source>
        <dbReference type="EMBL" id="KAH8704241.1"/>
    </source>
</evidence>
<dbReference type="EMBL" id="JAJTJA010000002">
    <property type="protein sequence ID" value="KAH8704241.1"/>
    <property type="molecule type" value="Genomic_DNA"/>
</dbReference>
<accession>A0AAD4Q5J7</accession>
<evidence type="ECO:0000256" key="2">
    <source>
        <dbReference type="ARBA" id="ARBA00004389"/>
    </source>
</evidence>
<sequence>MEPHLVIQLVKDTAAQYSLYVLLAVLLFSCLANRVITGLQSQPYASTEGEAHRVRKLAYWVPGLGHAFSFVWSHRAFLLKAVKTINEPVVALQMGTRTQYFIYSPSMAQRLFDYRGARSGVFSTRIIENFVGDRGLFRRITPENLETISRTLTLITEEPYLEQLSSKIAKFLERETANLVSFNRSLVDQAIWERNAGITVEEDSNPPVSEGSLFALTRSFTTYITTQIFMGQALLDFHPGLLEDLWLWDREFVRLSGGTPRLLLPGVSAAHAARERTTRLMSVLQASFLAVEDGRDAPMEFRDLDDVSELMQQRIRLLKTLGLNPTLSGRLDSWLLWKLTSDSSKLTFWTLFHAYSDPTLLSNIRKEIAPFVKTSRLGPKETGLPFMEPPRLSMDMKRLLKSCPLLKATYAESVRLETNPISYRELTTDLVLTESPKEAAISDLKEPRFYEFHRGDVLAVPCGAHHIDPTFYPEPQTFDPTRFISVKSGKKTFDWQGVLPFGGDDTFASLAEREVLAVSAAIISLWDIDPVSAGGWKHPGHRLSANAYNISHDVRVRLKHRI</sequence>
<dbReference type="InterPro" id="IPR036396">
    <property type="entry name" value="Cyt_P450_sf"/>
</dbReference>
<evidence type="ECO:0000256" key="8">
    <source>
        <dbReference type="SAM" id="Phobius"/>
    </source>
</evidence>
<evidence type="ECO:0000256" key="7">
    <source>
        <dbReference type="ARBA" id="ARBA00023004"/>
    </source>
</evidence>